<proteinExistence type="predicted"/>
<sequence length="212" mass="23428">MEDLLVDRDLSGVIVNDRSPVGTAVVTTSETSRTSLSSTLGSKPATPPEGELSATDRAALAEWDKMDRKARGLIRICLEDSVLTNVMDQDTTKCLWQKLENMYLVVTLLCSLPDTWDNLIVAIGGGGLTQMSWESICSTLLAEDMRRRGSKGSSRDALTARGRNLDRNSNKSGERGKSRGRSKSKDKSKIKCWRCQEFGHFKKDCRNKPVKG</sequence>
<evidence type="ECO:0000313" key="1">
    <source>
        <dbReference type="EMBL" id="KAJ0076058.1"/>
    </source>
</evidence>
<dbReference type="EMBL" id="CM047910">
    <property type="protein sequence ID" value="KAJ0076058.1"/>
    <property type="molecule type" value="Genomic_DNA"/>
</dbReference>
<reference evidence="2" key="1">
    <citation type="journal article" date="2023" name="G3 (Bethesda)">
        <title>Genome assembly and association tests identify interacting loci associated with vigor, precocity, and sex in interspecific pistachio rootstocks.</title>
        <authorList>
            <person name="Palmer W."/>
            <person name="Jacygrad E."/>
            <person name="Sagayaradj S."/>
            <person name="Cavanaugh K."/>
            <person name="Han R."/>
            <person name="Bertier L."/>
            <person name="Beede B."/>
            <person name="Kafkas S."/>
            <person name="Golino D."/>
            <person name="Preece J."/>
            <person name="Michelmore R."/>
        </authorList>
    </citation>
    <scope>NUCLEOTIDE SEQUENCE [LARGE SCALE GENOMIC DNA]</scope>
</reference>
<dbReference type="Proteomes" id="UP001164250">
    <property type="component" value="Chromosome 15"/>
</dbReference>
<name>A0ACC0ZV19_9ROSI</name>
<keyword evidence="2" id="KW-1185">Reference proteome</keyword>
<accession>A0ACC0ZV19</accession>
<protein>
    <submittedName>
        <fullName evidence="1">Uncharacterized protein</fullName>
    </submittedName>
</protein>
<comment type="caution">
    <text evidence="1">The sequence shown here is derived from an EMBL/GenBank/DDBJ whole genome shotgun (WGS) entry which is preliminary data.</text>
</comment>
<evidence type="ECO:0000313" key="2">
    <source>
        <dbReference type="Proteomes" id="UP001164250"/>
    </source>
</evidence>
<gene>
    <name evidence="1" type="ORF">Patl1_33813</name>
</gene>
<organism evidence="1 2">
    <name type="scientific">Pistacia atlantica</name>
    <dbReference type="NCBI Taxonomy" id="434234"/>
    <lineage>
        <taxon>Eukaryota</taxon>
        <taxon>Viridiplantae</taxon>
        <taxon>Streptophyta</taxon>
        <taxon>Embryophyta</taxon>
        <taxon>Tracheophyta</taxon>
        <taxon>Spermatophyta</taxon>
        <taxon>Magnoliopsida</taxon>
        <taxon>eudicotyledons</taxon>
        <taxon>Gunneridae</taxon>
        <taxon>Pentapetalae</taxon>
        <taxon>rosids</taxon>
        <taxon>malvids</taxon>
        <taxon>Sapindales</taxon>
        <taxon>Anacardiaceae</taxon>
        <taxon>Pistacia</taxon>
    </lineage>
</organism>